<evidence type="ECO:0000259" key="10">
    <source>
        <dbReference type="Pfam" id="PF00675"/>
    </source>
</evidence>
<dbReference type="PANTHER" id="PTHR11851">
    <property type="entry name" value="METALLOPROTEASE"/>
    <property type="match status" value="1"/>
</dbReference>
<evidence type="ECO:0000256" key="3">
    <source>
        <dbReference type="ARBA" id="ARBA00022670"/>
    </source>
</evidence>
<dbReference type="PANTHER" id="PTHR11851:SF149">
    <property type="entry name" value="GH01077P"/>
    <property type="match status" value="1"/>
</dbReference>
<name>D8LWQ1_BLAHO</name>
<dbReference type="MEROPS" id="M16.003"/>
<keyword evidence="13" id="KW-1185">Reference proteome</keyword>
<dbReference type="Gene3D" id="3.30.830.10">
    <property type="entry name" value="Metalloenzyme, LuxS/M16 peptidase-like"/>
    <property type="match status" value="2"/>
</dbReference>
<dbReference type="FunFam" id="3.30.830.10:FF:000008">
    <property type="entry name" value="Mitochondrial-processing peptidase subunit beta"/>
    <property type="match status" value="1"/>
</dbReference>
<keyword evidence="8" id="KW-0496">Mitochondrion</keyword>
<dbReference type="OMA" id="IDVVCDM"/>
<dbReference type="InterPro" id="IPR011765">
    <property type="entry name" value="Pept_M16_N"/>
</dbReference>
<evidence type="ECO:0000256" key="5">
    <source>
        <dbReference type="ARBA" id="ARBA00022801"/>
    </source>
</evidence>
<evidence type="ECO:0000259" key="11">
    <source>
        <dbReference type="Pfam" id="PF05193"/>
    </source>
</evidence>
<dbReference type="InParanoid" id="D8LWQ1"/>
<dbReference type="GO" id="GO:0006508">
    <property type="term" value="P:proteolysis"/>
    <property type="evidence" value="ECO:0007669"/>
    <property type="project" value="UniProtKB-KW"/>
</dbReference>
<evidence type="ECO:0000256" key="1">
    <source>
        <dbReference type="ARBA" id="ARBA00001947"/>
    </source>
</evidence>
<protein>
    <submittedName>
        <fullName evidence="12">Mitochondrial-processing peptidase (Subunit ?)</fullName>
    </submittedName>
</protein>
<accession>D8LWQ1</accession>
<evidence type="ECO:0000256" key="6">
    <source>
        <dbReference type="ARBA" id="ARBA00022833"/>
    </source>
</evidence>
<dbReference type="InterPro" id="IPR050361">
    <property type="entry name" value="MPP/UQCRC_Complex"/>
</dbReference>
<keyword evidence="6" id="KW-0862">Zinc</keyword>
<dbReference type="InterPro" id="IPR007863">
    <property type="entry name" value="Peptidase_M16_C"/>
</dbReference>
<keyword evidence="7" id="KW-0482">Metalloprotease</keyword>
<dbReference type="EMBL" id="FN668638">
    <property type="protein sequence ID" value="CBK20240.2"/>
    <property type="molecule type" value="Genomic_DNA"/>
</dbReference>
<dbReference type="AlphaFoldDB" id="D8LWQ1"/>
<dbReference type="SUPFAM" id="SSF63411">
    <property type="entry name" value="LuxS/MPP-like metallohydrolase"/>
    <property type="match status" value="2"/>
</dbReference>
<comment type="subcellular location">
    <subcellularLocation>
        <location evidence="2">Mitochondrion</location>
    </subcellularLocation>
</comment>
<dbReference type="OrthoDB" id="10251424at2759"/>
<evidence type="ECO:0000313" key="12">
    <source>
        <dbReference type="EMBL" id="CBK20240.2"/>
    </source>
</evidence>
<dbReference type="InterPro" id="IPR011249">
    <property type="entry name" value="Metalloenz_LuxS/M16"/>
</dbReference>
<reference evidence="12" key="1">
    <citation type="submission" date="2010-02" db="EMBL/GenBank/DDBJ databases">
        <title>Sequencing and annotation of the Blastocystis hominis genome.</title>
        <authorList>
            <person name="Wincker P."/>
        </authorList>
    </citation>
    <scope>NUCLEOTIDE SEQUENCE</scope>
    <source>
        <strain evidence="12">Singapore isolate B</strain>
    </source>
</reference>
<keyword evidence="4" id="KW-0479">Metal-binding</keyword>
<dbReference type="GO" id="GO:0005739">
    <property type="term" value="C:mitochondrion"/>
    <property type="evidence" value="ECO:0007669"/>
    <property type="project" value="UniProtKB-SubCell"/>
</dbReference>
<comment type="similarity">
    <text evidence="9">Belongs to the peptidase M16 family.</text>
</comment>
<evidence type="ECO:0000256" key="2">
    <source>
        <dbReference type="ARBA" id="ARBA00004173"/>
    </source>
</evidence>
<evidence type="ECO:0000256" key="7">
    <source>
        <dbReference type="ARBA" id="ARBA00023049"/>
    </source>
</evidence>
<evidence type="ECO:0000313" key="13">
    <source>
        <dbReference type="Proteomes" id="UP000008312"/>
    </source>
</evidence>
<dbReference type="GO" id="GO:0046872">
    <property type="term" value="F:metal ion binding"/>
    <property type="evidence" value="ECO:0007669"/>
    <property type="project" value="UniProtKB-KW"/>
</dbReference>
<keyword evidence="5" id="KW-0378">Hydrolase</keyword>
<dbReference type="InterPro" id="IPR001431">
    <property type="entry name" value="Pept_M16_Zn_BS"/>
</dbReference>
<evidence type="ECO:0000256" key="4">
    <source>
        <dbReference type="ARBA" id="ARBA00022723"/>
    </source>
</evidence>
<evidence type="ECO:0000256" key="9">
    <source>
        <dbReference type="RuleBase" id="RU004447"/>
    </source>
</evidence>
<dbReference type="GeneID" id="24917906"/>
<feature type="domain" description="Peptidase M16 N-terminal" evidence="10">
    <location>
        <begin position="47"/>
        <end position="193"/>
    </location>
</feature>
<dbReference type="FunCoup" id="D8LWQ1">
    <property type="interactions" value="341"/>
</dbReference>
<dbReference type="Proteomes" id="UP000008312">
    <property type="component" value="Unassembled WGS sequence"/>
</dbReference>
<dbReference type="PROSITE" id="PS00143">
    <property type="entry name" value="INSULINASE"/>
    <property type="match status" value="1"/>
</dbReference>
<keyword evidence="3" id="KW-0645">Protease</keyword>
<dbReference type="GO" id="GO:0004222">
    <property type="term" value="F:metalloendopeptidase activity"/>
    <property type="evidence" value="ECO:0007669"/>
    <property type="project" value="InterPro"/>
</dbReference>
<proteinExistence type="inferred from homology"/>
<dbReference type="Pfam" id="PF00675">
    <property type="entry name" value="Peptidase_M16"/>
    <property type="match status" value="1"/>
</dbReference>
<comment type="cofactor">
    <cofactor evidence="1">
        <name>Zn(2+)</name>
        <dbReference type="ChEBI" id="CHEBI:29105"/>
    </cofactor>
</comment>
<organism evidence="12">
    <name type="scientific">Blastocystis hominis</name>
    <dbReference type="NCBI Taxonomy" id="12968"/>
    <lineage>
        <taxon>Eukaryota</taxon>
        <taxon>Sar</taxon>
        <taxon>Stramenopiles</taxon>
        <taxon>Bigyra</taxon>
        <taxon>Opalozoa</taxon>
        <taxon>Opalinata</taxon>
        <taxon>Blastocystidae</taxon>
        <taxon>Blastocystis</taxon>
    </lineage>
</organism>
<dbReference type="RefSeq" id="XP_012894288.1">
    <property type="nucleotide sequence ID" value="XM_013038834.1"/>
</dbReference>
<sequence length="465" mass="51687">MLSRIIHNPRLLVPSRNLLRAFSSSLPSYLFNVPATEVTTLPNGVRVLSQGGYGKTCSVGVFIDAGSRYENDANNGVAHFLEHLAFKGTERRNRVDIEKEVEDMGAHLNAYTSREQTVYYSRCFTKDIGRAMDILGDILLHSRYDPSAINSERHTILLEMEDVFTNKYEVVFDLLHATAYQGCGLGYTILGPERNIRSIQRNDLVDYVQTHYIAPRVVIAGAGALSHDHLVAMADRTFGHLPRIPSNGASIPPLSKRFTSSLTVQKDAAYPHAALAVAFESVGWADENAIVMMLIQKMLGEWDRLSGAGPNGASRLCTQAAAGNTAQVVSCFDTCYKDTSLFGVYCECTQENIPRLMEISVEALRDLREYVTQEDLDRAKNKLKNTLLMDLYASHNIVEDIGRQAQMYGRRLTPAEIFTRVDAVDLQTVKDVASATFVNKPIAVAGYGPVDTLPPIEWFREKDQI</sequence>
<dbReference type="Pfam" id="PF05193">
    <property type="entry name" value="Peptidase_M16_C"/>
    <property type="match status" value="1"/>
</dbReference>
<gene>
    <name evidence="12" type="ORF">GSBLH_T00000603001</name>
</gene>
<feature type="domain" description="Peptidase M16 C-terminal" evidence="11">
    <location>
        <begin position="198"/>
        <end position="383"/>
    </location>
</feature>
<evidence type="ECO:0000256" key="8">
    <source>
        <dbReference type="ARBA" id="ARBA00023128"/>
    </source>
</evidence>